<evidence type="ECO:0000256" key="1">
    <source>
        <dbReference type="SAM" id="MobiDB-lite"/>
    </source>
</evidence>
<organism evidence="2 3">
    <name type="scientific">Xenorhabdus anantnagensis</name>
    <dbReference type="NCBI Taxonomy" id="3025875"/>
    <lineage>
        <taxon>Bacteria</taxon>
        <taxon>Pseudomonadati</taxon>
        <taxon>Pseudomonadota</taxon>
        <taxon>Gammaproteobacteria</taxon>
        <taxon>Enterobacterales</taxon>
        <taxon>Morganellaceae</taxon>
        <taxon>Xenorhabdus</taxon>
    </lineage>
</organism>
<dbReference type="EMBL" id="JAQRFN010000011">
    <property type="protein sequence ID" value="MDC9597257.1"/>
    <property type="molecule type" value="Genomic_DNA"/>
</dbReference>
<feature type="region of interest" description="Disordered" evidence="1">
    <location>
        <begin position="1"/>
        <end position="28"/>
    </location>
</feature>
<sequence>MATGLKNTDSINKIDKNQRKDFKTQEDSAPTYQVIKSAHRAHVGMGNTKGSVALTEPSKILLY</sequence>
<feature type="compositionally biased region" description="Basic and acidic residues" evidence="1">
    <location>
        <begin position="12"/>
        <end position="26"/>
    </location>
</feature>
<evidence type="ECO:0000313" key="3">
    <source>
        <dbReference type="Proteomes" id="UP001220225"/>
    </source>
</evidence>
<gene>
    <name evidence="2" type="ORF">PSI14_10445</name>
</gene>
<evidence type="ECO:0000313" key="2">
    <source>
        <dbReference type="EMBL" id="MDC9597257.1"/>
    </source>
</evidence>
<feature type="compositionally biased region" description="Polar residues" evidence="1">
    <location>
        <begin position="1"/>
        <end position="11"/>
    </location>
</feature>
<proteinExistence type="predicted"/>
<dbReference type="RefSeq" id="WP_273575830.1">
    <property type="nucleotide sequence ID" value="NZ_JAQRFN010000011.1"/>
</dbReference>
<accession>A0ABT5LS64</accession>
<reference evidence="2 3" key="1">
    <citation type="submission" date="2023-02" db="EMBL/GenBank/DDBJ databases">
        <title>Entomopathogenic bacteria.</title>
        <authorList>
            <person name="Machado R.A."/>
        </authorList>
    </citation>
    <scope>NUCLEOTIDE SEQUENCE [LARGE SCALE GENOMIC DNA]</scope>
    <source>
        <strain evidence="2 3">XENO-2</strain>
    </source>
</reference>
<keyword evidence="3" id="KW-1185">Reference proteome</keyword>
<dbReference type="Proteomes" id="UP001220225">
    <property type="component" value="Unassembled WGS sequence"/>
</dbReference>
<protein>
    <submittedName>
        <fullName evidence="2">Uncharacterized protein</fullName>
    </submittedName>
</protein>
<comment type="caution">
    <text evidence="2">The sequence shown here is derived from an EMBL/GenBank/DDBJ whole genome shotgun (WGS) entry which is preliminary data.</text>
</comment>
<name>A0ABT5LS64_9GAMM</name>